<keyword evidence="2" id="KW-1185">Reference proteome</keyword>
<dbReference type="Proteomes" id="UP000277928">
    <property type="component" value="Unassembled WGS sequence"/>
</dbReference>
<dbReference type="EMBL" id="UYRX01001832">
    <property type="protein sequence ID" value="VDM92239.1"/>
    <property type="molecule type" value="Genomic_DNA"/>
</dbReference>
<evidence type="ECO:0000313" key="2">
    <source>
        <dbReference type="Proteomes" id="UP000277928"/>
    </source>
</evidence>
<gene>
    <name evidence="1" type="ORF">NLS_LOCUS9700</name>
</gene>
<evidence type="ECO:0000313" key="1">
    <source>
        <dbReference type="EMBL" id="VDM92239.1"/>
    </source>
</evidence>
<protein>
    <submittedName>
        <fullName evidence="1">Uncharacterized protein</fullName>
    </submittedName>
</protein>
<feature type="non-terminal residue" evidence="1">
    <location>
        <position position="316"/>
    </location>
</feature>
<sequence>MSRIDLKGLGGRCLPNNFDDFNFDALPEDDDLDCEQLNENIDAVNDETFGVDVDDYVLDDDLEQYSKQVDVLLYSDFIADETAGLQLDDETPKWFDGPTCSVSAPHPSELPTPPFGLNSFPTTNVSSPRSKNLEGFKMQLVREIPLGTTDTVWKNIDSTASSLGWSIPGLSALQHSSAYDFLNRKVAERVSSPDEKNNKALEECSDKSGIRSLAALPKNALTFEEIENILITSASKPVDSTAQRLPPGAVTLAELESQLLMQSSSCTTACAPDIKRSTDTLLSDSRIPPIIGPLPPPPLRSLSFPMLPPFAIQIAR</sequence>
<proteinExistence type="predicted"/>
<reference evidence="1 2" key="1">
    <citation type="submission" date="2018-08" db="EMBL/GenBank/DDBJ databases">
        <authorList>
            <person name="Laetsch R D."/>
            <person name="Stevens L."/>
            <person name="Kumar S."/>
            <person name="Blaxter L. M."/>
        </authorList>
    </citation>
    <scope>NUCLEOTIDE SEQUENCE [LARGE SCALE GENOMIC DNA]</scope>
</reference>
<organism evidence="1 2">
    <name type="scientific">Litomosoides sigmodontis</name>
    <name type="common">Filarial nematode worm</name>
    <dbReference type="NCBI Taxonomy" id="42156"/>
    <lineage>
        <taxon>Eukaryota</taxon>
        <taxon>Metazoa</taxon>
        <taxon>Ecdysozoa</taxon>
        <taxon>Nematoda</taxon>
        <taxon>Chromadorea</taxon>
        <taxon>Rhabditida</taxon>
        <taxon>Spirurina</taxon>
        <taxon>Spiruromorpha</taxon>
        <taxon>Filarioidea</taxon>
        <taxon>Onchocercidae</taxon>
        <taxon>Litomosoides</taxon>
    </lineage>
</organism>
<dbReference type="AlphaFoldDB" id="A0A3P7JU99"/>
<accession>A0A3P7JU99</accession>
<dbReference type="STRING" id="42156.A0A3P7JU99"/>
<name>A0A3P7JU99_LITSI</name>
<dbReference type="OrthoDB" id="74835at2759"/>